<dbReference type="InterPro" id="IPR035994">
    <property type="entry name" value="Nucleoside_phosphorylase_sf"/>
</dbReference>
<feature type="domain" description="Nucleoside phosphorylase" evidence="8">
    <location>
        <begin position="29"/>
        <end position="273"/>
    </location>
</feature>
<dbReference type="PIRSF" id="PIRSF000477">
    <property type="entry name" value="PurNPase"/>
    <property type="match status" value="1"/>
</dbReference>
<dbReference type="Proteomes" id="UP000824094">
    <property type="component" value="Unassembled WGS sequence"/>
</dbReference>
<proteinExistence type="inferred from homology"/>
<dbReference type="InterPro" id="IPR011268">
    <property type="entry name" value="Purine_phosphorylase"/>
</dbReference>
<evidence type="ECO:0000256" key="5">
    <source>
        <dbReference type="ARBA" id="ARBA00022679"/>
    </source>
</evidence>
<protein>
    <recommendedName>
        <fullName evidence="7">Purine nucleoside phosphorylase</fullName>
        <ecNumber evidence="7">2.4.2.1</ecNumber>
    </recommendedName>
    <alternativeName>
        <fullName evidence="7">Inosine-guanosine phosphorylase</fullName>
    </alternativeName>
</protein>
<evidence type="ECO:0000256" key="3">
    <source>
        <dbReference type="ARBA" id="ARBA00006751"/>
    </source>
</evidence>
<dbReference type="InterPro" id="IPR000845">
    <property type="entry name" value="Nucleoside_phosphorylase_d"/>
</dbReference>
<dbReference type="Pfam" id="PF01048">
    <property type="entry name" value="PNP_UDP_1"/>
    <property type="match status" value="1"/>
</dbReference>
<dbReference type="NCBIfam" id="TIGR01697">
    <property type="entry name" value="PNPH-PUNA-XAPA"/>
    <property type="match status" value="1"/>
</dbReference>
<comment type="caution">
    <text evidence="9">The sequence shown here is derived from an EMBL/GenBank/DDBJ whole genome shotgun (WGS) entry which is preliminary data.</text>
</comment>
<reference evidence="9" key="2">
    <citation type="journal article" date="2021" name="PeerJ">
        <title>Extensive microbial diversity within the chicken gut microbiome revealed by metagenomics and culture.</title>
        <authorList>
            <person name="Gilroy R."/>
            <person name="Ravi A."/>
            <person name="Getino M."/>
            <person name="Pursley I."/>
            <person name="Horton D.L."/>
            <person name="Alikhan N.F."/>
            <person name="Baker D."/>
            <person name="Gharbi K."/>
            <person name="Hall N."/>
            <person name="Watson M."/>
            <person name="Adriaenssens E.M."/>
            <person name="Foster-Nyarko E."/>
            <person name="Jarju S."/>
            <person name="Secka A."/>
            <person name="Antonio M."/>
            <person name="Oren A."/>
            <person name="Chaudhuri R.R."/>
            <person name="La Ragione R."/>
            <person name="Hildebrand F."/>
            <person name="Pallen M.J."/>
        </authorList>
    </citation>
    <scope>NUCLEOTIDE SEQUENCE</scope>
    <source>
        <strain evidence="9">18911</strain>
    </source>
</reference>
<keyword evidence="5 7" id="KW-0808">Transferase</keyword>
<organism evidence="9 10">
    <name type="scientific">Candidatus Stercoripulliclostridium merdigallinarum</name>
    <dbReference type="NCBI Taxonomy" id="2840951"/>
    <lineage>
        <taxon>Bacteria</taxon>
        <taxon>Bacillati</taxon>
        <taxon>Bacillota</taxon>
        <taxon>Clostridia</taxon>
        <taxon>Eubacteriales</taxon>
        <taxon>Candidatus Stercoripulliclostridium</taxon>
    </lineage>
</organism>
<evidence type="ECO:0000256" key="6">
    <source>
        <dbReference type="ARBA" id="ARBA00048556"/>
    </source>
</evidence>
<dbReference type="GO" id="GO:0004731">
    <property type="term" value="F:purine-nucleoside phosphorylase activity"/>
    <property type="evidence" value="ECO:0007669"/>
    <property type="project" value="UniProtKB-EC"/>
</dbReference>
<sequence>MHTRLQEESKKLTEAAAELRKRLPGIPDVAVVLGTGLGGFAEQFPTVVPYTEIPWLVPSTVSGHRGAFAMGAVGGKKVLAMTGRVHYYEGYTAAEVVRPVRVMAMTGVKKLILTNVSGGIDETLPIGYPVMLSGHIACLMPSPLRGRNVDELGVRFPDMSEVYSRRIRNIAKEIYADLGMEYREGVYIQAPGPQYETPEEIAAFRIWGADMVGMSTAIEAIAARHAGMEVAAVSLISNPAAGIGKHELNHEEVKAAATVGAQRFNALIAELVRRI</sequence>
<dbReference type="AlphaFoldDB" id="A0A9D1MHA1"/>
<dbReference type="EC" id="2.4.2.1" evidence="7"/>
<comment type="function">
    <text evidence="1">The purine nucleoside phosphorylases catalyze the phosphorolytic breakdown of the N-glycosidic bond in the beta-(deoxy)ribonucleoside molecules, with the formation of the corresponding free purine bases and pentose-1-phosphate. Cleaves guanosine, inosine, 2'-deoxyguanosine and 2'-deoxyinosine.</text>
</comment>
<dbReference type="SUPFAM" id="SSF53167">
    <property type="entry name" value="Purine and uridine phosphorylases"/>
    <property type="match status" value="1"/>
</dbReference>
<reference evidence="9" key="1">
    <citation type="submission" date="2020-10" db="EMBL/GenBank/DDBJ databases">
        <authorList>
            <person name="Gilroy R."/>
        </authorList>
    </citation>
    <scope>NUCLEOTIDE SEQUENCE</scope>
    <source>
        <strain evidence="9">18911</strain>
    </source>
</reference>
<evidence type="ECO:0000313" key="9">
    <source>
        <dbReference type="EMBL" id="HIU60121.1"/>
    </source>
</evidence>
<comment type="similarity">
    <text evidence="3 7">Belongs to the PNP/MTAP phosphorylase family.</text>
</comment>
<dbReference type="PANTHER" id="PTHR11904">
    <property type="entry name" value="METHYLTHIOADENOSINE/PURINE NUCLEOSIDE PHOSPHORYLASE"/>
    <property type="match status" value="1"/>
</dbReference>
<dbReference type="CDD" id="cd09009">
    <property type="entry name" value="PNP-EcPNPII_like"/>
    <property type="match status" value="1"/>
</dbReference>
<dbReference type="GO" id="GO:0005737">
    <property type="term" value="C:cytoplasm"/>
    <property type="evidence" value="ECO:0007669"/>
    <property type="project" value="TreeGrafter"/>
</dbReference>
<comment type="pathway">
    <text evidence="2 7">Purine metabolism; purine nucleoside salvage.</text>
</comment>
<dbReference type="NCBIfam" id="NF006054">
    <property type="entry name" value="PRK08202.1"/>
    <property type="match status" value="1"/>
</dbReference>
<keyword evidence="4 7" id="KW-0328">Glycosyltransferase</keyword>
<accession>A0A9D1MHA1</accession>
<name>A0A9D1MHA1_9FIRM</name>
<dbReference type="Gene3D" id="3.40.50.1580">
    <property type="entry name" value="Nucleoside phosphorylase domain"/>
    <property type="match status" value="1"/>
</dbReference>
<evidence type="ECO:0000256" key="1">
    <source>
        <dbReference type="ARBA" id="ARBA00002678"/>
    </source>
</evidence>
<evidence type="ECO:0000256" key="2">
    <source>
        <dbReference type="ARBA" id="ARBA00005058"/>
    </source>
</evidence>
<dbReference type="EMBL" id="DVNF01000059">
    <property type="protein sequence ID" value="HIU60121.1"/>
    <property type="molecule type" value="Genomic_DNA"/>
</dbReference>
<comment type="catalytic activity">
    <reaction evidence="6">
        <text>a purine 2'-deoxy-D-ribonucleoside + phosphate = a purine nucleobase + 2-deoxy-alpha-D-ribose 1-phosphate</text>
        <dbReference type="Rhea" id="RHEA:36431"/>
        <dbReference type="ChEBI" id="CHEBI:26386"/>
        <dbReference type="ChEBI" id="CHEBI:43474"/>
        <dbReference type="ChEBI" id="CHEBI:57259"/>
        <dbReference type="ChEBI" id="CHEBI:142361"/>
        <dbReference type="EC" id="2.4.2.1"/>
    </reaction>
</comment>
<dbReference type="GO" id="GO:0009116">
    <property type="term" value="P:nucleoside metabolic process"/>
    <property type="evidence" value="ECO:0007669"/>
    <property type="project" value="InterPro"/>
</dbReference>
<evidence type="ECO:0000259" key="8">
    <source>
        <dbReference type="Pfam" id="PF01048"/>
    </source>
</evidence>
<evidence type="ECO:0000313" key="10">
    <source>
        <dbReference type="Proteomes" id="UP000824094"/>
    </source>
</evidence>
<dbReference type="PANTHER" id="PTHR11904:SF9">
    <property type="entry name" value="PURINE NUCLEOSIDE PHOSPHORYLASE-RELATED"/>
    <property type="match status" value="1"/>
</dbReference>
<evidence type="ECO:0000256" key="4">
    <source>
        <dbReference type="ARBA" id="ARBA00022676"/>
    </source>
</evidence>
<evidence type="ECO:0000256" key="7">
    <source>
        <dbReference type="PIRNR" id="PIRNR000477"/>
    </source>
</evidence>
<gene>
    <name evidence="9" type="ORF">IAB05_01875</name>
</gene>